<dbReference type="AlphaFoldDB" id="A0AAV1UQ89"/>
<gene>
    <name evidence="1" type="ORF">PM001_LOCUS21830</name>
    <name evidence="2" type="ORF">PM001_LOCUS32215</name>
</gene>
<reference evidence="1" key="1">
    <citation type="submission" date="2024-01" db="EMBL/GenBank/DDBJ databases">
        <authorList>
            <person name="Webb A."/>
        </authorList>
    </citation>
    <scope>NUCLEOTIDE SEQUENCE</scope>
    <source>
        <strain evidence="1">Pm1</strain>
    </source>
</reference>
<protein>
    <submittedName>
        <fullName evidence="1">Uncharacterized protein</fullName>
    </submittedName>
</protein>
<accession>A0AAV1UQ89</accession>
<organism evidence="1 3">
    <name type="scientific">Peronospora matthiolae</name>
    <dbReference type="NCBI Taxonomy" id="2874970"/>
    <lineage>
        <taxon>Eukaryota</taxon>
        <taxon>Sar</taxon>
        <taxon>Stramenopiles</taxon>
        <taxon>Oomycota</taxon>
        <taxon>Peronosporomycetes</taxon>
        <taxon>Peronosporales</taxon>
        <taxon>Peronosporaceae</taxon>
        <taxon>Peronospora</taxon>
    </lineage>
</organism>
<dbReference type="EMBL" id="CAKLBY020000225">
    <property type="protein sequence ID" value="CAK7936680.1"/>
    <property type="molecule type" value="Genomic_DNA"/>
</dbReference>
<dbReference type="Proteomes" id="UP001162060">
    <property type="component" value="Unassembled WGS sequence"/>
</dbReference>
<name>A0AAV1UQ89_9STRA</name>
<proteinExistence type="predicted"/>
<dbReference type="EMBL" id="CAKLBY020000378">
    <property type="protein sequence ID" value="CAK7947065.1"/>
    <property type="molecule type" value="Genomic_DNA"/>
</dbReference>
<evidence type="ECO:0000313" key="1">
    <source>
        <dbReference type="EMBL" id="CAK7936680.1"/>
    </source>
</evidence>
<evidence type="ECO:0000313" key="3">
    <source>
        <dbReference type="Proteomes" id="UP001162060"/>
    </source>
</evidence>
<evidence type="ECO:0000313" key="2">
    <source>
        <dbReference type="EMBL" id="CAK7947065.1"/>
    </source>
</evidence>
<sequence>MRGDCEAVRRIFWYCHYAQALWGNEWYRKTEMGYVSTNEALSGCLC</sequence>
<comment type="caution">
    <text evidence="1">The sequence shown here is derived from an EMBL/GenBank/DDBJ whole genome shotgun (WGS) entry which is preliminary data.</text>
</comment>